<evidence type="ECO:0000256" key="1">
    <source>
        <dbReference type="SAM" id="MobiDB-lite"/>
    </source>
</evidence>
<keyword evidence="3" id="KW-1185">Reference proteome</keyword>
<organism evidence="2 3">
    <name type="scientific">Rhodanobacter caeni</name>
    <dbReference type="NCBI Taxonomy" id="657654"/>
    <lineage>
        <taxon>Bacteria</taxon>
        <taxon>Pseudomonadati</taxon>
        <taxon>Pseudomonadota</taxon>
        <taxon>Gammaproteobacteria</taxon>
        <taxon>Lysobacterales</taxon>
        <taxon>Rhodanobacteraceae</taxon>
        <taxon>Rhodanobacter</taxon>
    </lineage>
</organism>
<dbReference type="Gene3D" id="1.10.1740.160">
    <property type="match status" value="1"/>
</dbReference>
<reference evidence="2 3" key="1">
    <citation type="journal article" date="2019" name="Int. J. Syst. Evol. Microbiol.">
        <title>The Global Catalogue of Microorganisms (GCM) 10K type strain sequencing project: providing services to taxonomists for standard genome sequencing and annotation.</title>
        <authorList>
            <consortium name="The Broad Institute Genomics Platform"/>
            <consortium name="The Broad Institute Genome Sequencing Center for Infectious Disease"/>
            <person name="Wu L."/>
            <person name="Ma J."/>
        </authorList>
    </citation>
    <scope>NUCLEOTIDE SEQUENCE [LARGE SCALE GENOMIC DNA]</scope>
    <source>
        <strain evidence="2 3">JCM 16242</strain>
    </source>
</reference>
<dbReference type="RefSeq" id="WP_343883363.1">
    <property type="nucleotide sequence ID" value="NZ_BAAAFO010000004.1"/>
</dbReference>
<feature type="region of interest" description="Disordered" evidence="1">
    <location>
        <begin position="593"/>
        <end position="617"/>
    </location>
</feature>
<comment type="caution">
    <text evidence="2">The sequence shown here is derived from an EMBL/GenBank/DDBJ whole genome shotgun (WGS) entry which is preliminary data.</text>
</comment>
<sequence length="684" mass="76111">MAEYDKPDDDEKVTTETRMAGIRKRFAAAEEADSALRKAAQDDIKFAFVAGHQWDGHLGQYRGSRPKYEFNKLRPAIKQVINQFRQQTPAIKIRATEEGDKDLADIREGLVRNIEARSRADDAYDWGVMYAITGGFGCWTVATEYADEGSFDQDIVIKRIPNPFSVHFDPSARELDRRDARYAFVETRLTRAQFQAKYPKAEICNFDGPGFNGAHMAEWWGNDDVRIAEYWYKQTTKKTIHQLSDGRVVDAEEWDPVADDAANPPIDPQTGQPSGPPITIVQSREVTVDKVMMEIVSGKEILEGPTEWAGKFIPIVPVWGDLINIDGKDEWYGMTRMSRDSQTLYNFNRSNGVEVLAAQPRVPYWYTPKQAAGFEAQWRQMAVANPAGMPYNPDPDVPGGKPLRDPPPTFPVGMFQAAQIDDADIKGTSGIFQASLGEASNETSGRAIQARRQQGDTTTFDYTDNASRAIRYTGEIINDLIPHIYDTQRQLRILGEDGAEKFLAVNKPVFDQATGQWVKENDLGQGRYDVTVTTGPSYATQRMETLDAMMQLVQTGGPLQPLAFYLAVKNMDIAGADDVLEGARKLAIQTGLLEPGENDEPPQQQQPNPKDIADAKKSEAQATKYMADAQRAQAETQQTELENQHMQEAAGVRQAIAQAALAGIPTQPGQSMFQQRPTPQAFGV</sequence>
<dbReference type="Pfam" id="PF16510">
    <property type="entry name" value="P22_portal"/>
    <property type="match status" value="1"/>
</dbReference>
<proteinExistence type="predicted"/>
<evidence type="ECO:0000313" key="2">
    <source>
        <dbReference type="EMBL" id="GAA0260566.1"/>
    </source>
</evidence>
<dbReference type="InterPro" id="IPR032427">
    <property type="entry name" value="P22_portal"/>
</dbReference>
<dbReference type="Proteomes" id="UP001500657">
    <property type="component" value="Unassembled WGS sequence"/>
</dbReference>
<name>A0ABN0USY1_9GAMM</name>
<evidence type="ECO:0000313" key="3">
    <source>
        <dbReference type="Proteomes" id="UP001500657"/>
    </source>
</evidence>
<gene>
    <name evidence="2" type="ORF">GCM10009126_27510</name>
</gene>
<accession>A0ABN0USY1</accession>
<protein>
    <submittedName>
        <fullName evidence="2">Portal protein</fullName>
    </submittedName>
</protein>
<dbReference type="EMBL" id="BAAAFO010000004">
    <property type="protein sequence ID" value="GAA0260566.1"/>
    <property type="molecule type" value="Genomic_DNA"/>
</dbReference>